<evidence type="ECO:0000256" key="3">
    <source>
        <dbReference type="PROSITE-ProRule" id="PRU00221"/>
    </source>
</evidence>
<dbReference type="Pfam" id="PF00400">
    <property type="entry name" value="WD40"/>
    <property type="match status" value="4"/>
</dbReference>
<dbReference type="PROSITE" id="PS50082">
    <property type="entry name" value="WD_REPEATS_2"/>
    <property type="match status" value="3"/>
</dbReference>
<evidence type="ECO:0000256" key="4">
    <source>
        <dbReference type="SAM" id="Phobius"/>
    </source>
</evidence>
<dbReference type="PROSITE" id="PS00678">
    <property type="entry name" value="WD_REPEATS_1"/>
    <property type="match status" value="1"/>
</dbReference>
<dbReference type="PROSITE" id="PS50294">
    <property type="entry name" value="WD_REPEATS_REGION"/>
    <property type="match status" value="2"/>
</dbReference>
<dbReference type="InterPro" id="IPR036322">
    <property type="entry name" value="WD40_repeat_dom_sf"/>
</dbReference>
<accession>A0A8H8DF02</accession>
<dbReference type="GO" id="GO:0030042">
    <property type="term" value="P:actin filament depolymerization"/>
    <property type="evidence" value="ECO:0007669"/>
    <property type="project" value="TreeGrafter"/>
</dbReference>
<dbReference type="SUPFAM" id="SSF50978">
    <property type="entry name" value="WD40 repeat-like"/>
    <property type="match status" value="1"/>
</dbReference>
<dbReference type="InterPro" id="IPR019775">
    <property type="entry name" value="WD40_repeat_CS"/>
</dbReference>
<dbReference type="GO" id="GO:0051015">
    <property type="term" value="F:actin filament binding"/>
    <property type="evidence" value="ECO:0007669"/>
    <property type="project" value="TreeGrafter"/>
</dbReference>
<keyword evidence="4" id="KW-0812">Transmembrane</keyword>
<dbReference type="GO" id="GO:0030864">
    <property type="term" value="C:cortical actin cytoskeleton"/>
    <property type="evidence" value="ECO:0007669"/>
    <property type="project" value="TreeGrafter"/>
</dbReference>
<proteinExistence type="predicted"/>
<dbReference type="InterPro" id="IPR015943">
    <property type="entry name" value="WD40/YVTN_repeat-like_dom_sf"/>
</dbReference>
<protein>
    <submittedName>
        <fullName evidence="5">WD-repeat protein</fullName>
    </submittedName>
</protein>
<dbReference type="SMART" id="SM00320">
    <property type="entry name" value="WD40"/>
    <property type="match status" value="4"/>
</dbReference>
<feature type="transmembrane region" description="Helical" evidence="4">
    <location>
        <begin position="12"/>
        <end position="33"/>
    </location>
</feature>
<dbReference type="AlphaFoldDB" id="A0A8H8DF02"/>
<reference evidence="5 6" key="1">
    <citation type="journal article" name="Sci. Rep.">
        <title>Genome-scale phylogenetic analyses confirm Olpidium as the closest living zoosporic fungus to the non-flagellated, terrestrial fungi.</title>
        <authorList>
            <person name="Chang Y."/>
            <person name="Rochon D."/>
            <person name="Sekimoto S."/>
            <person name="Wang Y."/>
            <person name="Chovatia M."/>
            <person name="Sandor L."/>
            <person name="Salamov A."/>
            <person name="Grigoriev I.V."/>
            <person name="Stajich J.E."/>
            <person name="Spatafora J.W."/>
        </authorList>
    </citation>
    <scope>NUCLEOTIDE SEQUENCE [LARGE SCALE GENOMIC DNA]</scope>
    <source>
        <strain evidence="5">S191</strain>
    </source>
</reference>
<organism evidence="5 6">
    <name type="scientific">Olpidium bornovanus</name>
    <dbReference type="NCBI Taxonomy" id="278681"/>
    <lineage>
        <taxon>Eukaryota</taxon>
        <taxon>Fungi</taxon>
        <taxon>Fungi incertae sedis</taxon>
        <taxon>Olpidiomycota</taxon>
        <taxon>Olpidiomycotina</taxon>
        <taxon>Olpidiomycetes</taxon>
        <taxon>Olpidiales</taxon>
        <taxon>Olpidiaceae</taxon>
        <taxon>Olpidium</taxon>
    </lineage>
</organism>
<name>A0A8H8DF02_9FUNG</name>
<evidence type="ECO:0000313" key="5">
    <source>
        <dbReference type="EMBL" id="KAG5455721.1"/>
    </source>
</evidence>
<keyword evidence="6" id="KW-1185">Reference proteome</keyword>
<dbReference type="OrthoDB" id="2306at2759"/>
<keyword evidence="2" id="KW-0677">Repeat</keyword>
<comment type="caution">
    <text evidence="5">The sequence shown here is derived from an EMBL/GenBank/DDBJ whole genome shotgun (WGS) entry which is preliminary data.</text>
</comment>
<dbReference type="EMBL" id="JAEFCI010012898">
    <property type="protein sequence ID" value="KAG5455721.1"/>
    <property type="molecule type" value="Genomic_DNA"/>
</dbReference>
<evidence type="ECO:0000256" key="2">
    <source>
        <dbReference type="ARBA" id="ARBA00022737"/>
    </source>
</evidence>
<feature type="repeat" description="WD" evidence="3">
    <location>
        <begin position="152"/>
        <end position="188"/>
    </location>
</feature>
<evidence type="ECO:0000256" key="1">
    <source>
        <dbReference type="ARBA" id="ARBA00022574"/>
    </source>
</evidence>
<keyword evidence="1 3" id="KW-0853">WD repeat</keyword>
<keyword evidence="4" id="KW-0472">Membrane</keyword>
<feature type="repeat" description="WD" evidence="3">
    <location>
        <begin position="78"/>
        <end position="111"/>
    </location>
</feature>
<dbReference type="PANTHER" id="PTHR19856:SF0">
    <property type="entry name" value="WD REPEAT-CONTAINING PROTEIN 1"/>
    <property type="match status" value="1"/>
</dbReference>
<dbReference type="PANTHER" id="PTHR19856">
    <property type="entry name" value="WD-REPEATCONTAINING PROTEIN WDR1"/>
    <property type="match status" value="1"/>
</dbReference>
<sequence>MPNGLAVSPDGSFYVVVTIAEIFLVVSDGKIIFRKKPGYCPISVAISPDGKTAAVGGEDNKVHLYAISEISLDENGTLDNGRGAVNALAFSPDGSLLAAGDSDRKVLCYEVASKTVTCLAWSEDGKHVASGSLDTYVYIWSVEKPMKNIAIRGAHLGEVTGVAWRGNTTVVSAGADACVKVWDITFHQ</sequence>
<gene>
    <name evidence="5" type="ORF">BJ554DRAFT_4767</name>
</gene>
<feature type="repeat" description="WD" evidence="3">
    <location>
        <begin position="109"/>
        <end position="143"/>
    </location>
</feature>
<dbReference type="Gene3D" id="2.130.10.10">
    <property type="entry name" value="YVTN repeat-like/Quinoprotein amine dehydrogenase"/>
    <property type="match status" value="1"/>
</dbReference>
<dbReference type="Proteomes" id="UP000673691">
    <property type="component" value="Unassembled WGS sequence"/>
</dbReference>
<evidence type="ECO:0000313" key="6">
    <source>
        <dbReference type="Proteomes" id="UP000673691"/>
    </source>
</evidence>
<dbReference type="InterPro" id="IPR001680">
    <property type="entry name" value="WD40_rpt"/>
</dbReference>
<keyword evidence="4" id="KW-1133">Transmembrane helix</keyword>